<gene>
    <name evidence="2" type="ORF">CCZ37_08375</name>
</gene>
<keyword evidence="1" id="KW-1133">Transmembrane helix</keyword>
<feature type="transmembrane region" description="Helical" evidence="1">
    <location>
        <begin position="9"/>
        <end position="32"/>
    </location>
</feature>
<keyword evidence="3" id="KW-1185">Reference proteome</keyword>
<dbReference type="AlphaFoldDB" id="A0A223MYH0"/>
<evidence type="ECO:0000313" key="2">
    <source>
        <dbReference type="EMBL" id="ASU22610.1"/>
    </source>
</evidence>
<name>A0A223MYH0_9VIBR</name>
<accession>A0A223MYH0</accession>
<evidence type="ECO:0000313" key="3">
    <source>
        <dbReference type="Proteomes" id="UP000215148"/>
    </source>
</evidence>
<sequence>MLYIFRPHIIVWFFFAYIPFLLEAAAVLATFVHPNHIVCLCSWGLTHLPPTCNSKLFGYHSIIHLKIK</sequence>
<reference evidence="2 3" key="1">
    <citation type="submission" date="2017-08" db="EMBL/GenBank/DDBJ databases">
        <title>The Vibrio qinghaiensis sp.-Q67 is a luminous bacteria isolated firstly from Qinghai lake, Qinghai province, China, which has been proved to be very sensitive to detect environmental and food pollutants. Therefore, complete genome analysis of V. qinghaiensis sp.-Q67 highlights the potential application of this strain on detection of hazards in the contaminated environments.</title>
        <authorList>
            <person name="Gong L."/>
        </authorList>
    </citation>
    <scope>NUCLEOTIDE SEQUENCE [LARGE SCALE GENOMIC DNA]</scope>
    <source>
        <strain evidence="2 3">Q67</strain>
    </source>
</reference>
<dbReference type="Proteomes" id="UP000215148">
    <property type="component" value="Chromosome 1"/>
</dbReference>
<proteinExistence type="predicted"/>
<evidence type="ECO:0000256" key="1">
    <source>
        <dbReference type="SAM" id="Phobius"/>
    </source>
</evidence>
<dbReference type="EMBL" id="CP022741">
    <property type="protein sequence ID" value="ASU22610.1"/>
    <property type="molecule type" value="Genomic_DNA"/>
</dbReference>
<dbReference type="KEGG" id="vqi:CCZ37_08375"/>
<keyword evidence="1" id="KW-0472">Membrane</keyword>
<protein>
    <submittedName>
        <fullName evidence="2">Uncharacterized protein</fullName>
    </submittedName>
</protein>
<keyword evidence="1" id="KW-0812">Transmembrane</keyword>
<organism evidence="2 3">
    <name type="scientific">Vibrio qinghaiensis</name>
    <dbReference type="NCBI Taxonomy" id="2025808"/>
    <lineage>
        <taxon>Bacteria</taxon>
        <taxon>Pseudomonadati</taxon>
        <taxon>Pseudomonadota</taxon>
        <taxon>Gammaproteobacteria</taxon>
        <taxon>Vibrionales</taxon>
        <taxon>Vibrionaceae</taxon>
        <taxon>Vibrio</taxon>
    </lineage>
</organism>